<evidence type="ECO:0000313" key="4">
    <source>
        <dbReference type="Proteomes" id="UP001623592"/>
    </source>
</evidence>
<evidence type="ECO:0000256" key="2">
    <source>
        <dbReference type="SAM" id="Phobius"/>
    </source>
</evidence>
<keyword evidence="4" id="KW-1185">Reference proteome</keyword>
<evidence type="ECO:0000313" key="3">
    <source>
        <dbReference type="EMBL" id="MFL0249538.1"/>
    </source>
</evidence>
<organism evidence="3 4">
    <name type="scientific">Clostridium neuense</name>
    <dbReference type="NCBI Taxonomy" id="1728934"/>
    <lineage>
        <taxon>Bacteria</taxon>
        <taxon>Bacillati</taxon>
        <taxon>Bacillota</taxon>
        <taxon>Clostridia</taxon>
        <taxon>Eubacteriales</taxon>
        <taxon>Clostridiaceae</taxon>
        <taxon>Clostridium</taxon>
    </lineage>
</organism>
<dbReference type="Proteomes" id="UP001623592">
    <property type="component" value="Unassembled WGS sequence"/>
</dbReference>
<keyword evidence="2" id="KW-1133">Transmembrane helix</keyword>
<gene>
    <name evidence="3" type="ORF">ACJDT4_03815</name>
</gene>
<feature type="region of interest" description="Disordered" evidence="1">
    <location>
        <begin position="36"/>
        <end position="113"/>
    </location>
</feature>
<feature type="transmembrane region" description="Helical" evidence="2">
    <location>
        <begin position="12"/>
        <end position="29"/>
    </location>
</feature>
<protein>
    <submittedName>
        <fullName evidence="3">Uncharacterized protein</fullName>
    </submittedName>
</protein>
<dbReference type="EMBL" id="JBJIAA010000002">
    <property type="protein sequence ID" value="MFL0249538.1"/>
    <property type="molecule type" value="Genomic_DNA"/>
</dbReference>
<accession>A0ABW8TAN8</accession>
<sequence length="237" mass="25966">MISKFNKKSYKLPIAAVAIIIILGAIVAINSKNVGLAGKNSSTKTTEAKKTTDNKPTNNEKEADNVKNSEALNKTNQSENASAKSNNKNENENNRVPNAQKKANKIAKAENVSKANNQNESYYGNWHLSKILGTTPVTAMDEKQMQNCMGTKIKISKESFSDAINGVINNPKYVRRTVSADEFLSENKTSLKKLGIEGNSVQQIEVKSSNDVTQSLLYITSNGTMITEIDGVFFKIE</sequence>
<feature type="compositionally biased region" description="Basic and acidic residues" evidence="1">
    <location>
        <begin position="46"/>
        <end position="67"/>
    </location>
</feature>
<feature type="compositionally biased region" description="Polar residues" evidence="1">
    <location>
        <begin position="68"/>
        <end position="77"/>
    </location>
</feature>
<keyword evidence="2" id="KW-0472">Membrane</keyword>
<reference evidence="3 4" key="1">
    <citation type="submission" date="2024-11" db="EMBL/GenBank/DDBJ databases">
        <authorList>
            <person name="Heng Y.C."/>
            <person name="Lim A.C.H."/>
            <person name="Lee J.K.Y."/>
            <person name="Kittelmann S."/>
        </authorList>
    </citation>
    <scope>NUCLEOTIDE SEQUENCE [LARGE SCALE GENOMIC DNA]</scope>
    <source>
        <strain evidence="3 4">WILCCON 0114</strain>
    </source>
</reference>
<name>A0ABW8TAN8_9CLOT</name>
<comment type="caution">
    <text evidence="3">The sequence shown here is derived from an EMBL/GenBank/DDBJ whole genome shotgun (WGS) entry which is preliminary data.</text>
</comment>
<dbReference type="RefSeq" id="WP_406786203.1">
    <property type="nucleotide sequence ID" value="NZ_JBJIAA010000002.1"/>
</dbReference>
<keyword evidence="2" id="KW-0812">Transmembrane</keyword>
<proteinExistence type="predicted"/>
<evidence type="ECO:0000256" key="1">
    <source>
        <dbReference type="SAM" id="MobiDB-lite"/>
    </source>
</evidence>